<dbReference type="RefSeq" id="XP_018023724.1">
    <property type="nucleotide sequence ID" value="XM_018168235.1"/>
</dbReference>
<organism evidence="2 3">
    <name type="scientific">Hyalella azteca</name>
    <name type="common">Amphipod</name>
    <dbReference type="NCBI Taxonomy" id="294128"/>
    <lineage>
        <taxon>Eukaryota</taxon>
        <taxon>Metazoa</taxon>
        <taxon>Ecdysozoa</taxon>
        <taxon>Arthropoda</taxon>
        <taxon>Crustacea</taxon>
        <taxon>Multicrustacea</taxon>
        <taxon>Malacostraca</taxon>
        <taxon>Eumalacostraca</taxon>
        <taxon>Peracarida</taxon>
        <taxon>Amphipoda</taxon>
        <taxon>Senticaudata</taxon>
        <taxon>Talitrida</taxon>
        <taxon>Talitroidea</taxon>
        <taxon>Hyalellidae</taxon>
        <taxon>Hyalella</taxon>
    </lineage>
</organism>
<dbReference type="KEGG" id="hazt:108679584"/>
<dbReference type="AlphaFoldDB" id="A0A8B7PC33"/>
<feature type="chain" id="PRO_5034273939" evidence="1">
    <location>
        <begin position="19"/>
        <end position="162"/>
    </location>
</feature>
<reference evidence="3" key="1">
    <citation type="submission" date="2025-08" db="UniProtKB">
        <authorList>
            <consortium name="RefSeq"/>
        </authorList>
    </citation>
    <scope>IDENTIFICATION</scope>
    <source>
        <tissue evidence="3">Whole organism</tissue>
    </source>
</reference>
<name>A0A8B7PC33_HYAAZ</name>
<gene>
    <name evidence="3" type="primary">LOC108679584</name>
</gene>
<sequence>MALALCQLWLSVSSGALSALAFCQLWRSVSSGALSALAFCQLWRSDLLADLFDASLVSADDDLLRAGGVGDVAGPPPPGMGSCVTGSGPDGRYQGFGTGVPSAPSLVNKVRGLVDRMLWPEVQPLSPAARSILSPDPGRYAPYEIPCTYLAELAPCLGTTMP</sequence>
<evidence type="ECO:0000313" key="2">
    <source>
        <dbReference type="Proteomes" id="UP000694843"/>
    </source>
</evidence>
<keyword evidence="2" id="KW-1185">Reference proteome</keyword>
<accession>A0A8B7PC33</accession>
<feature type="non-terminal residue" evidence="3">
    <location>
        <position position="162"/>
    </location>
</feature>
<dbReference type="GeneID" id="108679584"/>
<evidence type="ECO:0000313" key="3">
    <source>
        <dbReference type="RefSeq" id="XP_018023724.1"/>
    </source>
</evidence>
<proteinExistence type="predicted"/>
<evidence type="ECO:0000256" key="1">
    <source>
        <dbReference type="SAM" id="SignalP"/>
    </source>
</evidence>
<keyword evidence="1" id="KW-0732">Signal</keyword>
<feature type="signal peptide" evidence="1">
    <location>
        <begin position="1"/>
        <end position="18"/>
    </location>
</feature>
<dbReference type="Proteomes" id="UP000694843">
    <property type="component" value="Unplaced"/>
</dbReference>
<protein>
    <submittedName>
        <fullName evidence="3">Uncharacterized protein LOC108679584</fullName>
    </submittedName>
</protein>